<comment type="caution">
    <text evidence="1">The sequence shown here is derived from an EMBL/GenBank/DDBJ whole genome shotgun (WGS) entry which is preliminary data.</text>
</comment>
<gene>
    <name evidence="1" type="ORF">GCM10007879_32710</name>
</gene>
<accession>A0ABQ5UWG7</accession>
<dbReference type="EMBL" id="BSNI01000004">
    <property type="protein sequence ID" value="GLQ19022.1"/>
    <property type="molecule type" value="Genomic_DNA"/>
</dbReference>
<evidence type="ECO:0000313" key="1">
    <source>
        <dbReference type="EMBL" id="GLQ19022.1"/>
    </source>
</evidence>
<name>A0ABQ5UWG7_9HYPH</name>
<dbReference type="Gene3D" id="3.40.390.70">
    <property type="match status" value="1"/>
</dbReference>
<sequence length="339" mass="39268">MLLPYFVYWVAVMFLNRVACTLVATLLAFLGSQVHSFAAICEPNFTQKLCVAGHAYDRHCTPLPDSYSDYQIDRQLHDLFELSPGMVQKGFCSVSEIRIVKNWGTISHGGFVDGTRIFVDRDFLFQIALMEPDRAFERNTYYFPQGSDAESFELVDHHQVEKHPKHAFGGEFVVRYEFAHFFLHELAHILDFNWEINTHAGVGYFGCFHAHQVLGYENHTQGWRYISIVSKPFPKGLTSEVYSQLLNSEFASFYSMSSPREDFAELFADYVLLQYFDVNYTIEKSGEELFDRMLQFENPNIQKKLNIVRLVLSWSEMTKQNQIQFANDRGACRGAFDPR</sequence>
<evidence type="ECO:0000313" key="2">
    <source>
        <dbReference type="Proteomes" id="UP001161405"/>
    </source>
</evidence>
<organism evidence="1 2">
    <name type="scientific">Maritalea porphyrae</name>
    <dbReference type="NCBI Taxonomy" id="880732"/>
    <lineage>
        <taxon>Bacteria</taxon>
        <taxon>Pseudomonadati</taxon>
        <taxon>Pseudomonadota</taxon>
        <taxon>Alphaproteobacteria</taxon>
        <taxon>Hyphomicrobiales</taxon>
        <taxon>Devosiaceae</taxon>
        <taxon>Maritalea</taxon>
    </lineage>
</organism>
<reference evidence="1" key="1">
    <citation type="journal article" date="2014" name="Int. J. Syst. Evol. Microbiol.">
        <title>Complete genome of a new Firmicutes species belonging to the dominant human colonic microbiota ('Ruminococcus bicirculans') reveals two chromosomes and a selective capacity to utilize plant glucans.</title>
        <authorList>
            <consortium name="NISC Comparative Sequencing Program"/>
            <person name="Wegmann U."/>
            <person name="Louis P."/>
            <person name="Goesmann A."/>
            <person name="Henrissat B."/>
            <person name="Duncan S.H."/>
            <person name="Flint H.J."/>
        </authorList>
    </citation>
    <scope>NUCLEOTIDE SEQUENCE</scope>
    <source>
        <strain evidence="1">NBRC 107169</strain>
    </source>
</reference>
<reference evidence="1" key="2">
    <citation type="submission" date="2023-01" db="EMBL/GenBank/DDBJ databases">
        <title>Draft genome sequence of Maritalea porphyrae strain NBRC 107169.</title>
        <authorList>
            <person name="Sun Q."/>
            <person name="Mori K."/>
        </authorList>
    </citation>
    <scope>NUCLEOTIDE SEQUENCE</scope>
    <source>
        <strain evidence="1">NBRC 107169</strain>
    </source>
</reference>
<proteinExistence type="predicted"/>
<keyword evidence="2" id="KW-1185">Reference proteome</keyword>
<dbReference type="RefSeq" id="WP_284366328.1">
    <property type="nucleotide sequence ID" value="NZ_BSNI01000004.1"/>
</dbReference>
<protein>
    <submittedName>
        <fullName evidence="1">Uncharacterized protein</fullName>
    </submittedName>
</protein>
<dbReference type="Proteomes" id="UP001161405">
    <property type="component" value="Unassembled WGS sequence"/>
</dbReference>